<evidence type="ECO:0000256" key="2">
    <source>
        <dbReference type="SAM" id="MobiDB-lite"/>
    </source>
</evidence>
<dbReference type="InterPro" id="IPR025877">
    <property type="entry name" value="MobA-like_NTP_Trfase"/>
</dbReference>
<sequence length="366" mass="39203">MRRPAPPRPRHRRARRRRRSRDRGRGSAGDRHRAHRRPHRRGDGGADRGLHRRAGRRRHGQGPGQVGADRERAPDHQDRRQVGRLAPQQRLTVPNPAPQPENAAPAVDLIVLAGGRGSRLGGTFKPAVEVAGRSLLARVLDARALARRVVVVGPDAARDAAGPQPVPLIWALEDPPFGGPVAGIVAGLAALDLAALNQATPDQAAPDQTTPDQAAPDQPTPDQTAEGNPGPTGSPWLLVLACDLPWATDAARLLVAAVADKAPGSPQPDGFHLVDADGREQWLAGIYRAEALRQSVRRLGSEARGASVRQLLSGFSLRGIRDPGQAGRDVDTWQDVRESTALLNPSRSNPPRSNPPRSNPSRSFIP</sequence>
<keyword evidence="5" id="KW-1185">Reference proteome</keyword>
<feature type="domain" description="MobA-like NTP transferase" evidence="3">
    <location>
        <begin position="110"/>
        <end position="307"/>
    </location>
</feature>
<feature type="region of interest" description="Disordered" evidence="2">
    <location>
        <begin position="1"/>
        <end position="102"/>
    </location>
</feature>
<evidence type="ECO:0000259" key="3">
    <source>
        <dbReference type="Pfam" id="PF12804"/>
    </source>
</evidence>
<accession>A0A4R8W6N6</accession>
<keyword evidence="1" id="KW-0808">Transferase</keyword>
<feature type="region of interest" description="Disordered" evidence="2">
    <location>
        <begin position="201"/>
        <end position="234"/>
    </location>
</feature>
<dbReference type="Gene3D" id="3.90.550.10">
    <property type="entry name" value="Spore Coat Polysaccharide Biosynthesis Protein SpsA, Chain A"/>
    <property type="match status" value="1"/>
</dbReference>
<protein>
    <recommendedName>
        <fullName evidence="3">MobA-like NTP transferase domain-containing protein</fullName>
    </recommendedName>
</protein>
<reference evidence="4 5" key="1">
    <citation type="submission" date="2019-03" db="EMBL/GenBank/DDBJ databases">
        <title>Genomics of glacier-inhabiting Cryobacterium strains.</title>
        <authorList>
            <person name="Liu Q."/>
            <person name="Xin Y.-H."/>
        </authorList>
    </citation>
    <scope>NUCLEOTIDE SEQUENCE [LARGE SCALE GENOMIC DNA]</scope>
    <source>
        <strain evidence="4 5">RHLT2-21</strain>
    </source>
</reference>
<comment type="caution">
    <text evidence="4">The sequence shown here is derived from an EMBL/GenBank/DDBJ whole genome shotgun (WGS) entry which is preliminary data.</text>
</comment>
<dbReference type="GO" id="GO:0016779">
    <property type="term" value="F:nucleotidyltransferase activity"/>
    <property type="evidence" value="ECO:0007669"/>
    <property type="project" value="UniProtKB-ARBA"/>
</dbReference>
<name>A0A4R8W6N6_9MICO</name>
<dbReference type="InterPro" id="IPR029044">
    <property type="entry name" value="Nucleotide-diphossugar_trans"/>
</dbReference>
<feature type="compositionally biased region" description="Low complexity" evidence="2">
    <location>
        <begin position="201"/>
        <end position="225"/>
    </location>
</feature>
<feature type="region of interest" description="Disordered" evidence="2">
    <location>
        <begin position="340"/>
        <end position="366"/>
    </location>
</feature>
<dbReference type="EMBL" id="SOFM01000040">
    <property type="protein sequence ID" value="TFC01749.1"/>
    <property type="molecule type" value="Genomic_DNA"/>
</dbReference>
<proteinExistence type="predicted"/>
<dbReference type="SUPFAM" id="SSF53448">
    <property type="entry name" value="Nucleotide-diphospho-sugar transferases"/>
    <property type="match status" value="1"/>
</dbReference>
<dbReference type="Pfam" id="PF12804">
    <property type="entry name" value="NTP_transf_3"/>
    <property type="match status" value="1"/>
</dbReference>
<dbReference type="PANTHER" id="PTHR19136">
    <property type="entry name" value="MOLYBDENUM COFACTOR GUANYLYLTRANSFERASE"/>
    <property type="match status" value="1"/>
</dbReference>
<evidence type="ECO:0000313" key="4">
    <source>
        <dbReference type="EMBL" id="TFC01749.1"/>
    </source>
</evidence>
<feature type="compositionally biased region" description="Basic residues" evidence="2">
    <location>
        <begin position="1"/>
        <end position="22"/>
    </location>
</feature>
<dbReference type="PANTHER" id="PTHR19136:SF81">
    <property type="entry name" value="MOLYBDENUM COFACTOR GUANYLYLTRANSFERASE"/>
    <property type="match status" value="1"/>
</dbReference>
<evidence type="ECO:0000256" key="1">
    <source>
        <dbReference type="ARBA" id="ARBA00022679"/>
    </source>
</evidence>
<dbReference type="AlphaFoldDB" id="A0A4R8W6N6"/>
<gene>
    <name evidence="4" type="ORF">E3O32_12780</name>
</gene>
<feature type="compositionally biased region" description="Basic and acidic residues" evidence="2">
    <location>
        <begin position="68"/>
        <end position="81"/>
    </location>
</feature>
<evidence type="ECO:0000313" key="5">
    <source>
        <dbReference type="Proteomes" id="UP000297643"/>
    </source>
</evidence>
<feature type="compositionally biased region" description="Basic residues" evidence="2">
    <location>
        <begin position="50"/>
        <end position="60"/>
    </location>
</feature>
<dbReference type="Proteomes" id="UP000297643">
    <property type="component" value="Unassembled WGS sequence"/>
</dbReference>
<organism evidence="4 5">
    <name type="scientific">Cryobacterium mannosilyticum</name>
    <dbReference type="NCBI Taxonomy" id="1259190"/>
    <lineage>
        <taxon>Bacteria</taxon>
        <taxon>Bacillati</taxon>
        <taxon>Actinomycetota</taxon>
        <taxon>Actinomycetes</taxon>
        <taxon>Micrococcales</taxon>
        <taxon>Microbacteriaceae</taxon>
        <taxon>Cryobacterium</taxon>
    </lineage>
</organism>